<accession>A0AAW2SU08</accession>
<evidence type="ECO:0000256" key="1">
    <source>
        <dbReference type="SAM" id="MobiDB-lite"/>
    </source>
</evidence>
<dbReference type="EMBL" id="JACGWM010000001">
    <property type="protein sequence ID" value="KAL0395774.1"/>
    <property type="molecule type" value="Genomic_DNA"/>
</dbReference>
<proteinExistence type="predicted"/>
<reference evidence="2" key="1">
    <citation type="submission" date="2020-06" db="EMBL/GenBank/DDBJ databases">
        <authorList>
            <person name="Li T."/>
            <person name="Hu X."/>
            <person name="Zhang T."/>
            <person name="Song X."/>
            <person name="Zhang H."/>
            <person name="Dai N."/>
            <person name="Sheng W."/>
            <person name="Hou X."/>
            <person name="Wei L."/>
        </authorList>
    </citation>
    <scope>NUCLEOTIDE SEQUENCE</scope>
    <source>
        <strain evidence="2">KEN8</strain>
        <tissue evidence="2">Leaf</tissue>
    </source>
</reference>
<feature type="compositionally biased region" description="Polar residues" evidence="1">
    <location>
        <begin position="355"/>
        <end position="368"/>
    </location>
</feature>
<comment type="caution">
    <text evidence="2">The sequence shown here is derived from an EMBL/GenBank/DDBJ whole genome shotgun (WGS) entry which is preliminary data.</text>
</comment>
<feature type="compositionally biased region" description="Acidic residues" evidence="1">
    <location>
        <begin position="300"/>
        <end position="325"/>
    </location>
</feature>
<feature type="region of interest" description="Disordered" evidence="1">
    <location>
        <begin position="87"/>
        <end position="168"/>
    </location>
</feature>
<feature type="compositionally biased region" description="Basic residues" evidence="1">
    <location>
        <begin position="330"/>
        <end position="344"/>
    </location>
</feature>
<dbReference type="AlphaFoldDB" id="A0AAW2SU08"/>
<feature type="region of interest" description="Disordered" evidence="1">
    <location>
        <begin position="193"/>
        <end position="212"/>
    </location>
</feature>
<sequence length="368" mass="41946">MKREDKESWNYKSSKRYGMTLMRIQRSTKKRQKHSTIVSKEFNIGQKVLLFHSKLKLFPGKLRSRWIGPFIVTNVFPHGAVEIKSLTTQKVKNHKSPPSIGRPPTPTHATTPPANQLEPSPLRRRPISAADPRSRNRCRLRQEPSPPLTHDPPDNSASAATVRRSPPSSATVIFSYPHLLSIHLYLVDGRKMSNQKRNREEGSPPDRDHDHEVTDAQACYPHPLELSAATSTSKLEPPETAIKLGVFDPDCHNLHLACHLEPLDMACLSRMGLVTYNGNFFEFVNAEKSSTTPSRRSLVDESDETEEETENDQTENDEEEESDESEASKKKQRMLARMKPRKGMTHTWRTWLELQHTNKPRWTTSHGA</sequence>
<feature type="region of interest" description="Disordered" evidence="1">
    <location>
        <begin position="289"/>
        <end position="368"/>
    </location>
</feature>
<name>A0AAW2SU08_9LAMI</name>
<evidence type="ECO:0000313" key="2">
    <source>
        <dbReference type="EMBL" id="KAL0395774.1"/>
    </source>
</evidence>
<feature type="compositionally biased region" description="Basic and acidic residues" evidence="1">
    <location>
        <begin position="197"/>
        <end position="212"/>
    </location>
</feature>
<organism evidence="2">
    <name type="scientific">Sesamum calycinum</name>
    <dbReference type="NCBI Taxonomy" id="2727403"/>
    <lineage>
        <taxon>Eukaryota</taxon>
        <taxon>Viridiplantae</taxon>
        <taxon>Streptophyta</taxon>
        <taxon>Embryophyta</taxon>
        <taxon>Tracheophyta</taxon>
        <taxon>Spermatophyta</taxon>
        <taxon>Magnoliopsida</taxon>
        <taxon>eudicotyledons</taxon>
        <taxon>Gunneridae</taxon>
        <taxon>Pentapetalae</taxon>
        <taxon>asterids</taxon>
        <taxon>lamiids</taxon>
        <taxon>Lamiales</taxon>
        <taxon>Pedaliaceae</taxon>
        <taxon>Sesamum</taxon>
    </lineage>
</organism>
<gene>
    <name evidence="2" type="ORF">Scaly_0025800</name>
</gene>
<reference evidence="2" key="2">
    <citation type="journal article" date="2024" name="Plant">
        <title>Genomic evolution and insights into agronomic trait innovations of Sesamum species.</title>
        <authorList>
            <person name="Miao H."/>
            <person name="Wang L."/>
            <person name="Qu L."/>
            <person name="Liu H."/>
            <person name="Sun Y."/>
            <person name="Le M."/>
            <person name="Wang Q."/>
            <person name="Wei S."/>
            <person name="Zheng Y."/>
            <person name="Lin W."/>
            <person name="Duan Y."/>
            <person name="Cao H."/>
            <person name="Xiong S."/>
            <person name="Wang X."/>
            <person name="Wei L."/>
            <person name="Li C."/>
            <person name="Ma Q."/>
            <person name="Ju M."/>
            <person name="Zhao R."/>
            <person name="Li G."/>
            <person name="Mu C."/>
            <person name="Tian Q."/>
            <person name="Mei H."/>
            <person name="Zhang T."/>
            <person name="Gao T."/>
            <person name="Zhang H."/>
        </authorList>
    </citation>
    <scope>NUCLEOTIDE SEQUENCE</scope>
    <source>
        <strain evidence="2">KEN8</strain>
    </source>
</reference>
<protein>
    <submittedName>
        <fullName evidence="2">Uncharacterized protein</fullName>
    </submittedName>
</protein>